<dbReference type="InterPro" id="IPR029058">
    <property type="entry name" value="AB_hydrolase_fold"/>
</dbReference>
<dbReference type="AlphaFoldDB" id="A0A418KT51"/>
<comment type="subcellular location">
    <subcellularLocation>
        <location evidence="2 8">Cytoplasm</location>
    </subcellularLocation>
</comment>
<dbReference type="PIRSF" id="PIRSF006431">
    <property type="entry name" value="Pept_S33"/>
    <property type="match status" value="1"/>
</dbReference>
<feature type="active site" evidence="9">
    <location>
        <position position="286"/>
    </location>
</feature>
<dbReference type="PRINTS" id="PR00793">
    <property type="entry name" value="PROAMNOPTASE"/>
</dbReference>
<evidence type="ECO:0000256" key="9">
    <source>
        <dbReference type="PIRSR" id="PIRSR006431-1"/>
    </source>
</evidence>
<dbReference type="GO" id="GO:0004177">
    <property type="term" value="F:aminopeptidase activity"/>
    <property type="evidence" value="ECO:0007669"/>
    <property type="project" value="UniProtKB-UniRule"/>
</dbReference>
<comment type="catalytic activity">
    <reaction evidence="1 8 10">
        <text>Release of N-terminal proline from a peptide.</text>
        <dbReference type="EC" id="3.4.11.5"/>
    </reaction>
</comment>
<evidence type="ECO:0000259" key="11">
    <source>
        <dbReference type="Pfam" id="PF00561"/>
    </source>
</evidence>
<dbReference type="NCBIfam" id="TIGR01249">
    <property type="entry name" value="pro_imino_pep_1"/>
    <property type="match status" value="1"/>
</dbReference>
<evidence type="ECO:0000256" key="8">
    <source>
        <dbReference type="PIRNR" id="PIRNR006431"/>
    </source>
</evidence>
<evidence type="ECO:0000256" key="7">
    <source>
        <dbReference type="ARBA" id="ARBA00022801"/>
    </source>
</evidence>
<dbReference type="PANTHER" id="PTHR43722">
    <property type="entry name" value="PROLINE IMINOPEPTIDASE"/>
    <property type="match status" value="1"/>
</dbReference>
<feature type="active site" description="Nucleophile" evidence="9">
    <location>
        <position position="130"/>
    </location>
</feature>
<keyword evidence="5 8" id="KW-0963">Cytoplasm</keyword>
<evidence type="ECO:0000256" key="1">
    <source>
        <dbReference type="ARBA" id="ARBA00001585"/>
    </source>
</evidence>
<keyword evidence="7 8" id="KW-0378">Hydrolase</keyword>
<proteinExistence type="inferred from homology"/>
<dbReference type="EC" id="3.4.11.5" evidence="8 10"/>
<evidence type="ECO:0000256" key="2">
    <source>
        <dbReference type="ARBA" id="ARBA00004496"/>
    </source>
</evidence>
<dbReference type="Proteomes" id="UP000284057">
    <property type="component" value="Unassembled WGS sequence"/>
</dbReference>
<feature type="active site" description="Proton donor" evidence="9">
    <location>
        <position position="313"/>
    </location>
</feature>
<evidence type="ECO:0000256" key="3">
    <source>
        <dbReference type="ARBA" id="ARBA00010088"/>
    </source>
</evidence>
<keyword evidence="6 8" id="KW-0645">Protease</keyword>
<comment type="similarity">
    <text evidence="3 8 10">Belongs to the peptidase S33 family.</text>
</comment>
<dbReference type="InterPro" id="IPR000073">
    <property type="entry name" value="AB_hydrolase_1"/>
</dbReference>
<keyword evidence="4 8" id="KW-0031">Aminopeptidase</keyword>
<evidence type="ECO:0000256" key="6">
    <source>
        <dbReference type="ARBA" id="ARBA00022670"/>
    </source>
</evidence>
<dbReference type="GO" id="GO:0006508">
    <property type="term" value="P:proteolysis"/>
    <property type="evidence" value="ECO:0007669"/>
    <property type="project" value="UniProtKB-KW"/>
</dbReference>
<evidence type="ECO:0000313" key="13">
    <source>
        <dbReference type="Proteomes" id="UP000284057"/>
    </source>
</evidence>
<organism evidence="12 13">
    <name type="scientific">Jiangella rhizosphaerae</name>
    <dbReference type="NCBI Taxonomy" id="2293569"/>
    <lineage>
        <taxon>Bacteria</taxon>
        <taxon>Bacillati</taxon>
        <taxon>Actinomycetota</taxon>
        <taxon>Actinomycetes</taxon>
        <taxon>Jiangellales</taxon>
        <taxon>Jiangellaceae</taxon>
        <taxon>Jiangella</taxon>
    </lineage>
</organism>
<dbReference type="Gene3D" id="3.40.50.1820">
    <property type="entry name" value="alpha/beta hydrolase"/>
    <property type="match status" value="1"/>
</dbReference>
<dbReference type="OrthoDB" id="9796770at2"/>
<dbReference type="PRINTS" id="PR00111">
    <property type="entry name" value="ABHYDROLASE"/>
</dbReference>
<dbReference type="PANTHER" id="PTHR43722:SF1">
    <property type="entry name" value="PROLINE IMINOPEPTIDASE"/>
    <property type="match status" value="1"/>
</dbReference>
<name>A0A418KT51_9ACTN</name>
<dbReference type="Pfam" id="PF00561">
    <property type="entry name" value="Abhydrolase_1"/>
    <property type="match status" value="1"/>
</dbReference>
<evidence type="ECO:0000256" key="10">
    <source>
        <dbReference type="RuleBase" id="RU003421"/>
    </source>
</evidence>
<dbReference type="SUPFAM" id="SSF53474">
    <property type="entry name" value="alpha/beta-Hydrolases"/>
    <property type="match status" value="1"/>
</dbReference>
<evidence type="ECO:0000256" key="4">
    <source>
        <dbReference type="ARBA" id="ARBA00022438"/>
    </source>
</evidence>
<evidence type="ECO:0000256" key="5">
    <source>
        <dbReference type="ARBA" id="ARBA00022490"/>
    </source>
</evidence>
<accession>A0A418KT51</accession>
<gene>
    <name evidence="12" type="primary">pip</name>
    <name evidence="12" type="ORF">DY240_09510</name>
</gene>
<dbReference type="GO" id="GO:0005737">
    <property type="term" value="C:cytoplasm"/>
    <property type="evidence" value="ECO:0007669"/>
    <property type="project" value="UniProtKB-SubCell"/>
</dbReference>
<dbReference type="InterPro" id="IPR005944">
    <property type="entry name" value="Pro_iminopeptidase"/>
</dbReference>
<evidence type="ECO:0000313" key="12">
    <source>
        <dbReference type="EMBL" id="RIQ27358.1"/>
    </source>
</evidence>
<sequence length="333" mass="35815">MDVLLPARHAGRRGRRRPVTAPVEPYAHGLLDVGDGHRVYWEECGNPEGRPAVVLHGGPGSGCTPAHRTLFDPARYRIVLLDQRGCGRSTPRVLDHAADLSANHTWALVDDLERLRAHRGIDRWLVLGGSWGSTLGLAYAQAHPDRVAATVLASVALLRPADDDWLFGAGAARFFPEAWAAFSAPAPDAVGAAEMFDAYHRLLHDPDPAVRDGAVAAWCAWEAATLSLHPDPHAGEAFADPRFAATFVRLGVHYFRHGGWLAEDQLLRDAGRLRGIPGVLVAGRGDVQTPMQAAWELAQAWPDARLVVTDGGHVSADGAVAAELRRATDAFAV</sequence>
<protein>
    <recommendedName>
        <fullName evidence="8 10">Proline iminopeptidase</fullName>
        <shortName evidence="8">PIP</shortName>
        <ecNumber evidence="8 10">3.4.11.5</ecNumber>
    </recommendedName>
    <alternativeName>
        <fullName evidence="8">Prolyl aminopeptidase</fullName>
    </alternativeName>
</protein>
<reference evidence="12 13" key="1">
    <citation type="submission" date="2018-09" db="EMBL/GenBank/DDBJ databases">
        <title>Isolation, diversity and antifungal activity of actinobacteria from wheat.</title>
        <authorList>
            <person name="Han C."/>
        </authorList>
    </citation>
    <scope>NUCLEOTIDE SEQUENCE [LARGE SCALE GENOMIC DNA]</scope>
    <source>
        <strain evidence="12 13">NEAU-YY265</strain>
    </source>
</reference>
<feature type="domain" description="AB hydrolase-1" evidence="11">
    <location>
        <begin position="53"/>
        <end position="315"/>
    </location>
</feature>
<dbReference type="EMBL" id="QUAL01000087">
    <property type="protein sequence ID" value="RIQ27358.1"/>
    <property type="molecule type" value="Genomic_DNA"/>
</dbReference>
<dbReference type="InterPro" id="IPR002410">
    <property type="entry name" value="Peptidase_S33"/>
</dbReference>
<keyword evidence="13" id="KW-1185">Reference proteome</keyword>
<comment type="caution">
    <text evidence="12">The sequence shown here is derived from an EMBL/GenBank/DDBJ whole genome shotgun (WGS) entry which is preliminary data.</text>
</comment>